<dbReference type="InterPro" id="IPR053977">
    <property type="entry name" value="Rv2466c-like"/>
</dbReference>
<gene>
    <name evidence="1" type="ordered locus">CRES_0619</name>
</gene>
<accession>F8DZ38</accession>
<dbReference type="AlphaFoldDB" id="F8DZ38"/>
<dbReference type="eggNOG" id="COG2761">
    <property type="taxonomic scope" value="Bacteria"/>
</dbReference>
<evidence type="ECO:0000313" key="2">
    <source>
        <dbReference type="Proteomes" id="UP000000492"/>
    </source>
</evidence>
<dbReference type="HOGENOM" id="CLU_087602_1_0_11"/>
<organism evidence="1 2">
    <name type="scientific">Corynebacterium resistens (strain DSM 45100 / JCM 12819 / GTC 2026 / SICGH 158)</name>
    <dbReference type="NCBI Taxonomy" id="662755"/>
    <lineage>
        <taxon>Bacteria</taxon>
        <taxon>Bacillati</taxon>
        <taxon>Actinomycetota</taxon>
        <taxon>Actinomycetes</taxon>
        <taxon>Mycobacteriales</taxon>
        <taxon>Corynebacteriaceae</taxon>
        <taxon>Corynebacterium</taxon>
    </lineage>
</organism>
<protein>
    <submittedName>
        <fullName evidence="1">Uncharacterized protein</fullName>
    </submittedName>
</protein>
<dbReference type="STRING" id="662755.CRES_0619"/>
<dbReference type="Proteomes" id="UP000000492">
    <property type="component" value="Chromosome"/>
</dbReference>
<dbReference type="Pfam" id="PF22234">
    <property type="entry name" value="Rv2466c-like"/>
    <property type="match status" value="1"/>
</dbReference>
<dbReference type="InterPro" id="IPR036249">
    <property type="entry name" value="Thioredoxin-like_sf"/>
</dbReference>
<reference evidence="1 2" key="1">
    <citation type="journal article" date="2012" name="BMC Genomics">
        <title>Complete genome sequence, lifestyle, and multi-drug resistance of the human pathogen Corynebacterium resistens DSM 45100 isolated from blood samples of a leukemia patient.</title>
        <authorList>
            <person name="Schroder J."/>
            <person name="Maus I."/>
            <person name="Meyer K."/>
            <person name="Wordemann S."/>
            <person name="Blom J."/>
            <person name="Jaenicke S."/>
            <person name="Schneider J."/>
            <person name="Trost E."/>
            <person name="Tauch A."/>
        </authorList>
    </citation>
    <scope>NUCLEOTIDE SEQUENCE [LARGE SCALE GENOMIC DNA]</scope>
    <source>
        <strain evidence="2">DSM 45100 / JCM 12819 / CCUG 50093 / GTC 2026 / SICGH 158</strain>
    </source>
</reference>
<dbReference type="SUPFAM" id="SSF52833">
    <property type="entry name" value="Thioredoxin-like"/>
    <property type="match status" value="1"/>
</dbReference>
<dbReference type="Gene3D" id="3.40.30.10">
    <property type="entry name" value="Glutaredoxin"/>
    <property type="match status" value="1"/>
</dbReference>
<name>F8DZ38_CORRG</name>
<proteinExistence type="predicted"/>
<dbReference type="CDD" id="cd02972">
    <property type="entry name" value="DsbA_family"/>
    <property type="match status" value="1"/>
</dbReference>
<keyword evidence="2" id="KW-1185">Reference proteome</keyword>
<dbReference type="EMBL" id="CP002857">
    <property type="protein sequence ID" value="AEI08979.1"/>
    <property type="molecule type" value="Genomic_DNA"/>
</dbReference>
<evidence type="ECO:0000313" key="1">
    <source>
        <dbReference type="EMBL" id="AEI08979.1"/>
    </source>
</evidence>
<dbReference type="KEGG" id="crd:CRES_0619"/>
<sequence length="215" mass="23855">MGSMSDNKVTMFFDATCPFAWVTSRWLIEVEKVRDITIEWAPMSLGVLNDGREGLDEGYKNRMLFTWAPARVAAAVHTEAPEKLGAFYTALGNRIHNEKRASYEDLHANDELIKDALGEAGAPVELFEAAYKGLDEDGSYEQQLRDSHQRAIDLVGNDVGTPVVQLGDKAFFGPVLTRVPKGEEAGELFDAAMVLGGYPHFFELKRSRTEDPIAE</sequence>